<proteinExistence type="predicted"/>
<evidence type="ECO:0000313" key="1">
    <source>
        <dbReference type="EMBL" id="KAJ9093076.1"/>
    </source>
</evidence>
<evidence type="ECO:0000313" key="2">
    <source>
        <dbReference type="Proteomes" id="UP001227268"/>
    </source>
</evidence>
<reference evidence="1" key="1">
    <citation type="submission" date="2023-04" db="EMBL/GenBank/DDBJ databases">
        <title>Draft Genome sequencing of Naganishia species isolated from polar environments using Oxford Nanopore Technology.</title>
        <authorList>
            <person name="Leo P."/>
            <person name="Venkateswaran K."/>
        </authorList>
    </citation>
    <scope>NUCLEOTIDE SEQUENCE</scope>
    <source>
        <strain evidence="1">MNA-CCFEE 5423</strain>
    </source>
</reference>
<protein>
    <submittedName>
        <fullName evidence="1">Uncharacterized protein</fullName>
    </submittedName>
</protein>
<dbReference type="EMBL" id="JASBWT010000033">
    <property type="protein sequence ID" value="KAJ9093076.1"/>
    <property type="molecule type" value="Genomic_DNA"/>
</dbReference>
<keyword evidence="2" id="KW-1185">Reference proteome</keyword>
<dbReference type="Proteomes" id="UP001227268">
    <property type="component" value="Unassembled WGS sequence"/>
</dbReference>
<name>A0ACC2V2K1_9TREE</name>
<sequence length="389" mass="41716">MSSSDASLASIHPHLRALATRADRTRDQVARLVQLLGSDPLNDPTRMSMFPWSVFLEHYNTVTHQLADLSSYLSTPNTPISSLFIHPAHALTQTDQTAFYGGQFAVHDPPLRPIPGKPYTDAREEGYKEFAEGVQSLVAEKLKALSGKEKEEGVFDEGLKAEYQALLERSKIFLESDEHVNLSLLEPSNTSHQTLDQSLSHARSLLDNLQQRQGKAQAAVGGLRHGFEWGMRLDKGWSEKAEAEAGASKSLAEEEEEDDDDEDGSGEDDDEDEEMEQVPTPAAITPAQAQPSNTSTSAVVAEVSALSSSSASPPPISNTASIPPATNTTAQTGQQEVIDLLGDDDDDDLFGDNSSTATPGGVATPGSGGTQPGQEQGDSDEDEEMDQVA</sequence>
<comment type="caution">
    <text evidence="1">The sequence shown here is derived from an EMBL/GenBank/DDBJ whole genome shotgun (WGS) entry which is preliminary data.</text>
</comment>
<gene>
    <name evidence="1" type="ORF">QFC21_006570</name>
</gene>
<accession>A0ACC2V2K1</accession>
<organism evidence="1 2">
    <name type="scientific">Naganishia friedmannii</name>
    <dbReference type="NCBI Taxonomy" id="89922"/>
    <lineage>
        <taxon>Eukaryota</taxon>
        <taxon>Fungi</taxon>
        <taxon>Dikarya</taxon>
        <taxon>Basidiomycota</taxon>
        <taxon>Agaricomycotina</taxon>
        <taxon>Tremellomycetes</taxon>
        <taxon>Filobasidiales</taxon>
        <taxon>Filobasidiaceae</taxon>
        <taxon>Naganishia</taxon>
    </lineage>
</organism>